<dbReference type="KEGG" id="xcm:J164_02405"/>
<reference evidence="2 4" key="1">
    <citation type="submission" date="2014-09" db="EMBL/GenBank/DDBJ databases">
        <authorList>
            <person name="Regsiter A."/>
        </authorList>
    </citation>
    <scope>NUCLEOTIDE SEQUENCE [LARGE SCALE GENOMIC DNA]</scope>
</reference>
<dbReference type="AlphaFoldDB" id="A0A0U5FDA4"/>
<dbReference type="EMBL" id="JAABFR010002228">
    <property type="protein sequence ID" value="MBD4339479.1"/>
    <property type="molecule type" value="Genomic_DNA"/>
</dbReference>
<reference evidence="3" key="2">
    <citation type="submission" date="2020-01" db="EMBL/GenBank/DDBJ databases">
        <authorList>
            <person name="Richard D."/>
        </authorList>
    </citation>
    <scope>NUCLEOTIDE SEQUENCE</scope>
    <source>
        <strain evidence="3">JP541</strain>
    </source>
</reference>
<evidence type="ECO:0000313" key="3">
    <source>
        <dbReference type="EMBL" id="MBD4339479.1"/>
    </source>
</evidence>
<accession>A0A0U5FDA4</accession>
<dbReference type="KEGG" id="xcn:J169_02416"/>
<dbReference type="InterPro" id="IPR022260">
    <property type="entry name" value="Integr_conj_element_PilL"/>
</dbReference>
<dbReference type="KEGG" id="xcu:J159_02407"/>
<proteinExistence type="predicted"/>
<dbReference type="EMBL" id="CCXZ01000139">
    <property type="protein sequence ID" value="CEG16617.1"/>
    <property type="molecule type" value="Genomic_DNA"/>
</dbReference>
<dbReference type="OMA" id="VHYQLGP"/>
<dbReference type="RefSeq" id="WP_011051460.1">
    <property type="nucleotide sequence ID" value="NZ_CAVLHM010000041.1"/>
</dbReference>
<comment type="caution">
    <text evidence="2">The sequence shown here is derived from an EMBL/GenBank/DDBJ whole genome shotgun (WGS) entry which is preliminary data.</text>
</comment>
<dbReference type="GeneID" id="66911367"/>
<dbReference type="Proteomes" id="UP000052230">
    <property type="component" value="Unassembled WGS sequence"/>
</dbReference>
<name>A0A0U5FDA4_XANCI</name>
<dbReference type="KEGG" id="xcf:J172_02410"/>
<sequence>MPPPILPEPRSLGPTATLLALALLSGCTGAPLARHMAAPAASPASGVSTAPSFPAVPVVRQGRYTLVEIAPIEGQRDLLMQTIDITLPTSDHATVQDGLQYLLRQSGYRLCPADADSAVLYALPLPAAHVHLGPTTLLTALLAMSGNAWILDVDEAHREVCFRRAESVGAATATPSTHPPDARMPPINAAPRHSPSEKLP</sequence>
<dbReference type="Proteomes" id="UP000653002">
    <property type="component" value="Unassembled WGS sequence"/>
</dbReference>
<dbReference type="NCBIfam" id="TIGR03748">
    <property type="entry name" value="conj_PilL"/>
    <property type="match status" value="1"/>
</dbReference>
<protein>
    <submittedName>
        <fullName evidence="2">PilL protein</fullName>
    </submittedName>
    <submittedName>
        <fullName evidence="3">Pilus assembly protein PilL</fullName>
    </submittedName>
</protein>
<dbReference type="PATRIC" id="fig|434928.28.peg.2468"/>
<dbReference type="KEGG" id="xcr:J163_02403"/>
<evidence type="ECO:0000313" key="4">
    <source>
        <dbReference type="Proteomes" id="UP000052230"/>
    </source>
</evidence>
<organism evidence="2 4">
    <name type="scientific">Xanthomonas citri pv. citri</name>
    <dbReference type="NCBI Taxonomy" id="611301"/>
    <lineage>
        <taxon>Bacteria</taxon>
        <taxon>Pseudomonadati</taxon>
        <taxon>Pseudomonadota</taxon>
        <taxon>Gammaproteobacteria</taxon>
        <taxon>Lysobacterales</taxon>
        <taxon>Lysobacteraceae</taxon>
        <taxon>Xanthomonas</taxon>
    </lineage>
</organism>
<feature type="region of interest" description="Disordered" evidence="1">
    <location>
        <begin position="169"/>
        <end position="200"/>
    </location>
</feature>
<keyword evidence="4" id="KW-1185">Reference proteome</keyword>
<evidence type="ECO:0000313" key="2">
    <source>
        <dbReference type="EMBL" id="CEG16617.1"/>
    </source>
</evidence>
<evidence type="ECO:0000256" key="1">
    <source>
        <dbReference type="SAM" id="MobiDB-lite"/>
    </source>
</evidence>
<gene>
    <name evidence="2" type="primary">pilL</name>
    <name evidence="3" type="ORF">GUH15_26220</name>
    <name evidence="2" type="ORF">XAC3562_450036</name>
</gene>
<dbReference type="KEGG" id="xcw:J162_02408"/>